<feature type="non-terminal residue" evidence="1">
    <location>
        <position position="1"/>
    </location>
</feature>
<feature type="non-terminal residue" evidence="1">
    <location>
        <position position="160"/>
    </location>
</feature>
<protein>
    <submittedName>
        <fullName evidence="1">9400_t:CDS:1</fullName>
    </submittedName>
</protein>
<evidence type="ECO:0000313" key="2">
    <source>
        <dbReference type="Proteomes" id="UP000789405"/>
    </source>
</evidence>
<evidence type="ECO:0000313" key="1">
    <source>
        <dbReference type="EMBL" id="CAG8791847.1"/>
    </source>
</evidence>
<accession>A0A9N9P550</accession>
<name>A0A9N9P550_9GLOM</name>
<organism evidence="1 2">
    <name type="scientific">Dentiscutata erythropus</name>
    <dbReference type="NCBI Taxonomy" id="1348616"/>
    <lineage>
        <taxon>Eukaryota</taxon>
        <taxon>Fungi</taxon>
        <taxon>Fungi incertae sedis</taxon>
        <taxon>Mucoromycota</taxon>
        <taxon>Glomeromycotina</taxon>
        <taxon>Glomeromycetes</taxon>
        <taxon>Diversisporales</taxon>
        <taxon>Gigasporaceae</taxon>
        <taxon>Dentiscutata</taxon>
    </lineage>
</organism>
<dbReference type="AlphaFoldDB" id="A0A9N9P550"/>
<dbReference type="Proteomes" id="UP000789405">
    <property type="component" value="Unassembled WGS sequence"/>
</dbReference>
<reference evidence="1" key="1">
    <citation type="submission" date="2021-06" db="EMBL/GenBank/DDBJ databases">
        <authorList>
            <person name="Kallberg Y."/>
            <person name="Tangrot J."/>
            <person name="Rosling A."/>
        </authorList>
    </citation>
    <scope>NUCLEOTIDE SEQUENCE</scope>
    <source>
        <strain evidence="1">MA453B</strain>
    </source>
</reference>
<dbReference type="EMBL" id="CAJVPY010027931">
    <property type="protein sequence ID" value="CAG8791847.1"/>
    <property type="molecule type" value="Genomic_DNA"/>
</dbReference>
<dbReference type="OrthoDB" id="2437007at2759"/>
<keyword evidence="2" id="KW-1185">Reference proteome</keyword>
<sequence length="160" mass="17934">TQVSNNNQSFNSLLNALEINIGQSCPEINQEECKALFLRTRNNTTELYEELISQVCKISKTDYCMPALFKDVGSCGLSTFISDDIWKETLQLHLKCTDLMALKKDLLMLNKLGIFVLKAVEAVVIATANEEDTRIAIQDCDEYTIDLKIPTKLGIVKSLP</sequence>
<comment type="caution">
    <text evidence="1">The sequence shown here is derived from an EMBL/GenBank/DDBJ whole genome shotgun (WGS) entry which is preliminary data.</text>
</comment>
<gene>
    <name evidence="1" type="ORF">DERYTH_LOCUS21580</name>
</gene>
<proteinExistence type="predicted"/>